<evidence type="ECO:0000256" key="1">
    <source>
        <dbReference type="ARBA" id="ARBA00010233"/>
    </source>
</evidence>
<evidence type="ECO:0000313" key="8">
    <source>
        <dbReference type="EMBL" id="MDL2400466.1"/>
    </source>
</evidence>
<protein>
    <submittedName>
        <fullName evidence="8">LD-carboxypeptidase</fullName>
    </submittedName>
</protein>
<reference evidence="8" key="1">
    <citation type="submission" date="2023-06" db="EMBL/GenBank/DDBJ databases">
        <title>Phylogenetic Diversity of Rhizobium strains.</title>
        <authorList>
            <person name="Moura F.T."/>
            <person name="Helene L.C.F."/>
            <person name="Hungria M."/>
        </authorList>
    </citation>
    <scope>NUCLEOTIDE SEQUENCE</scope>
    <source>
        <strain evidence="8">CCGE526</strain>
    </source>
</reference>
<evidence type="ECO:0000259" key="6">
    <source>
        <dbReference type="Pfam" id="PF02016"/>
    </source>
</evidence>
<keyword evidence="2" id="KW-0121">Carboxypeptidase</keyword>
<keyword evidence="4" id="KW-0378">Hydrolase</keyword>
<dbReference type="RefSeq" id="WP_285869593.1">
    <property type="nucleotide sequence ID" value="NZ_JARFYM010000011.1"/>
</dbReference>
<name>A0ABT7JVX0_9HYPH</name>
<dbReference type="Pfam" id="PF02016">
    <property type="entry name" value="Peptidase_S66"/>
    <property type="match status" value="1"/>
</dbReference>
<comment type="similarity">
    <text evidence="1">Belongs to the peptidase S66 family.</text>
</comment>
<dbReference type="InterPro" id="IPR040449">
    <property type="entry name" value="Peptidase_S66_N"/>
</dbReference>
<keyword evidence="3" id="KW-0645">Protease</keyword>
<organism evidence="8 9">
    <name type="scientific">Rhizobium mayense</name>
    <dbReference type="NCBI Taxonomy" id="1312184"/>
    <lineage>
        <taxon>Bacteria</taxon>
        <taxon>Pseudomonadati</taxon>
        <taxon>Pseudomonadota</taxon>
        <taxon>Alphaproteobacteria</taxon>
        <taxon>Hyphomicrobiales</taxon>
        <taxon>Rhizobiaceae</taxon>
        <taxon>Rhizobium/Agrobacterium group</taxon>
        <taxon>Rhizobium</taxon>
    </lineage>
</organism>
<feature type="domain" description="LD-carboxypeptidase C-terminal" evidence="7">
    <location>
        <begin position="188"/>
        <end position="300"/>
    </location>
</feature>
<evidence type="ECO:0000256" key="5">
    <source>
        <dbReference type="ARBA" id="ARBA00022825"/>
    </source>
</evidence>
<evidence type="ECO:0000259" key="7">
    <source>
        <dbReference type="Pfam" id="PF17676"/>
    </source>
</evidence>
<evidence type="ECO:0000256" key="3">
    <source>
        <dbReference type="ARBA" id="ARBA00022670"/>
    </source>
</evidence>
<dbReference type="Gene3D" id="3.40.50.10740">
    <property type="entry name" value="Class I glutamine amidotransferase-like"/>
    <property type="match status" value="1"/>
</dbReference>
<dbReference type="InterPro" id="IPR040921">
    <property type="entry name" value="Peptidase_S66C"/>
</dbReference>
<dbReference type="InterPro" id="IPR003507">
    <property type="entry name" value="S66_fam"/>
</dbReference>
<evidence type="ECO:0000313" key="9">
    <source>
        <dbReference type="Proteomes" id="UP001172645"/>
    </source>
</evidence>
<dbReference type="Gene3D" id="3.50.30.60">
    <property type="entry name" value="LD-carboxypeptidase A C-terminal domain-like"/>
    <property type="match status" value="1"/>
</dbReference>
<dbReference type="InterPro" id="IPR029062">
    <property type="entry name" value="Class_I_gatase-like"/>
</dbReference>
<dbReference type="InterPro" id="IPR027461">
    <property type="entry name" value="Carboxypeptidase_A_C_sf"/>
</dbReference>
<dbReference type="CDD" id="cd07025">
    <property type="entry name" value="Peptidase_S66"/>
    <property type="match status" value="1"/>
</dbReference>
<dbReference type="InterPro" id="IPR027478">
    <property type="entry name" value="LdcA_N"/>
</dbReference>
<dbReference type="Pfam" id="PF17676">
    <property type="entry name" value="Peptidase_S66C"/>
    <property type="match status" value="1"/>
</dbReference>
<dbReference type="Proteomes" id="UP001172645">
    <property type="component" value="Unassembled WGS sequence"/>
</dbReference>
<dbReference type="PANTHER" id="PTHR30237:SF2">
    <property type="entry name" value="MUREIN TETRAPEPTIDE CARBOXYPEPTIDASE"/>
    <property type="match status" value="1"/>
</dbReference>
<dbReference type="SUPFAM" id="SSF141986">
    <property type="entry name" value="LD-carboxypeptidase A C-terminal domain-like"/>
    <property type="match status" value="1"/>
</dbReference>
<dbReference type="SUPFAM" id="SSF52317">
    <property type="entry name" value="Class I glutamine amidotransferase-like"/>
    <property type="match status" value="1"/>
</dbReference>
<proteinExistence type="inferred from homology"/>
<feature type="domain" description="LD-carboxypeptidase N-terminal" evidence="6">
    <location>
        <begin position="23"/>
        <end position="139"/>
    </location>
</feature>
<accession>A0ABT7JVX0</accession>
<dbReference type="PANTHER" id="PTHR30237">
    <property type="entry name" value="MURAMOYLTETRAPEPTIDE CARBOXYPEPTIDASE"/>
    <property type="match status" value="1"/>
</dbReference>
<evidence type="ECO:0000256" key="2">
    <source>
        <dbReference type="ARBA" id="ARBA00022645"/>
    </source>
</evidence>
<dbReference type="EMBL" id="JARFYM010000011">
    <property type="protein sequence ID" value="MDL2400466.1"/>
    <property type="molecule type" value="Genomic_DNA"/>
</dbReference>
<sequence>MESSDRTDADCILPPLLRLGDRVRFVSPASSPDRDLVLRQAEILKGWGLDVDFGEHAFCKHDYLAGTDEERLADLNAALRDPEVRAIFTTRGGKGSYRIADRLDFGAARRDPKFLVGFSDITMLHLSLWKHCRQVSIHGALFVSEGEQDVGAETCDSLRRALMTSEDIIIRSRPAEPTSALTTAGTATGRLIGGNLDMVATAAGWALPDLHGAILLLEAVNMYRGQVDRQLTMLRKAGHLNGLAGVAIGQFTRFEFDRRFSVIDILREHLDALDVPVLAGLPLGHGHSPLSVPIGAVAALDAKAGTLMVRRGGA</sequence>
<evidence type="ECO:0000256" key="4">
    <source>
        <dbReference type="ARBA" id="ARBA00022801"/>
    </source>
</evidence>
<dbReference type="PIRSF" id="PIRSF028757">
    <property type="entry name" value="LD-carboxypeptidase"/>
    <property type="match status" value="1"/>
</dbReference>
<gene>
    <name evidence="8" type="ORF">PY649_16295</name>
</gene>
<keyword evidence="9" id="KW-1185">Reference proteome</keyword>
<keyword evidence="5" id="KW-0720">Serine protease</keyword>
<comment type="caution">
    <text evidence="8">The sequence shown here is derived from an EMBL/GenBank/DDBJ whole genome shotgun (WGS) entry which is preliminary data.</text>
</comment>